<gene>
    <name evidence="2" type="primary">flgL</name>
    <name evidence="2" type="ORF">H6X83_08580</name>
</gene>
<organism evidence="2 3">
    <name type="scientific">Caproicibacterium amylolyticum</name>
    <dbReference type="NCBI Taxonomy" id="2766537"/>
    <lineage>
        <taxon>Bacteria</taxon>
        <taxon>Bacillati</taxon>
        <taxon>Bacillota</taxon>
        <taxon>Clostridia</taxon>
        <taxon>Eubacteriales</taxon>
        <taxon>Oscillospiraceae</taxon>
        <taxon>Caproicibacterium</taxon>
    </lineage>
</organism>
<dbReference type="InterPro" id="IPR001029">
    <property type="entry name" value="Flagellin_N"/>
</dbReference>
<sequence>MRVTNRSATRNYLRYLNNGLNKQQKTMEQIDSGYRFKKISDDVASGVKNMSTKASLYKTNVYKSNVDDIKDTLSTAESTMTEMHDLFTELDSKLTKAATDSTSASSRKIYGQQFESTKTEILQLLNTQYEGKYLYGGSNNYSAPFTTDSTGNLMYNGIAVDQIKQRDDGSYYYLDANNGNQPTDIPMNDKVYMDIGLGIRMTGANVDPQTGFDVTYSGPDMLGFGTTSDGKQNNIFNVINQITKVLNNTTDATATADTNTLSELGKQLKSMSSNFLTQITDVGSKESFLTTISNRLEDTADTLDQKMSSLVGTDSSQAAIDQASNTAVVNALYRMGSSVIPTSLMDFIK</sequence>
<dbReference type="EMBL" id="CP060696">
    <property type="protein sequence ID" value="QNO17017.1"/>
    <property type="molecule type" value="Genomic_DNA"/>
</dbReference>
<keyword evidence="3" id="KW-1185">Reference proteome</keyword>
<dbReference type="NCBIfam" id="TIGR02550">
    <property type="entry name" value="flagell_flgL"/>
    <property type="match status" value="1"/>
</dbReference>
<dbReference type="Proteomes" id="UP000516046">
    <property type="component" value="Chromosome"/>
</dbReference>
<name>A0A7G9WEA5_9FIRM</name>
<dbReference type="GO" id="GO:0009424">
    <property type="term" value="C:bacterial-type flagellum hook"/>
    <property type="evidence" value="ECO:0007669"/>
    <property type="project" value="InterPro"/>
</dbReference>
<keyword evidence="2" id="KW-0282">Flagellum</keyword>
<dbReference type="KEGG" id="caml:H6X83_08580"/>
<dbReference type="PANTHER" id="PTHR42792">
    <property type="entry name" value="FLAGELLIN"/>
    <property type="match status" value="1"/>
</dbReference>
<dbReference type="GO" id="GO:0005198">
    <property type="term" value="F:structural molecule activity"/>
    <property type="evidence" value="ECO:0007669"/>
    <property type="project" value="InterPro"/>
</dbReference>
<dbReference type="Gene3D" id="1.20.1330.10">
    <property type="entry name" value="f41 fragment of flagellin, N-terminal domain"/>
    <property type="match status" value="1"/>
</dbReference>
<dbReference type="GO" id="GO:0071973">
    <property type="term" value="P:bacterial-type flagellum-dependent cell motility"/>
    <property type="evidence" value="ECO:0007669"/>
    <property type="project" value="InterPro"/>
</dbReference>
<evidence type="ECO:0000313" key="2">
    <source>
        <dbReference type="EMBL" id="QNO17017.1"/>
    </source>
</evidence>
<proteinExistence type="predicted"/>
<keyword evidence="2" id="KW-0966">Cell projection</keyword>
<dbReference type="InterPro" id="IPR013384">
    <property type="entry name" value="Flagell_FlgL"/>
</dbReference>
<reference evidence="2 3" key="1">
    <citation type="submission" date="2020-08" db="EMBL/GenBank/DDBJ databases">
        <authorList>
            <person name="Ren C."/>
            <person name="Gu Y."/>
            <person name="Xu Y."/>
        </authorList>
    </citation>
    <scope>NUCLEOTIDE SEQUENCE [LARGE SCALE GENOMIC DNA]</scope>
    <source>
        <strain evidence="2 3">LBM18003</strain>
    </source>
</reference>
<feature type="domain" description="Flagellin N-terminal" evidence="1">
    <location>
        <begin position="7"/>
        <end position="139"/>
    </location>
</feature>
<dbReference type="Pfam" id="PF00669">
    <property type="entry name" value="Flagellin_N"/>
    <property type="match status" value="1"/>
</dbReference>
<protein>
    <submittedName>
        <fullName evidence="2">Flagellar hook-associated protein FlgL</fullName>
    </submittedName>
</protein>
<dbReference type="InterPro" id="IPR001492">
    <property type="entry name" value="Flagellin"/>
</dbReference>
<dbReference type="AlphaFoldDB" id="A0A7G9WEA5"/>
<evidence type="ECO:0000313" key="3">
    <source>
        <dbReference type="Proteomes" id="UP000516046"/>
    </source>
</evidence>
<dbReference type="SUPFAM" id="SSF64518">
    <property type="entry name" value="Phase 1 flagellin"/>
    <property type="match status" value="1"/>
</dbReference>
<keyword evidence="2" id="KW-0969">Cilium</keyword>
<evidence type="ECO:0000259" key="1">
    <source>
        <dbReference type="Pfam" id="PF00669"/>
    </source>
</evidence>
<accession>A0A7G9WEA5</accession>
<dbReference type="PANTHER" id="PTHR42792:SF1">
    <property type="entry name" value="FLAGELLAR HOOK-ASSOCIATED PROTEIN 3"/>
    <property type="match status" value="1"/>
</dbReference>
<dbReference type="RefSeq" id="WP_212506084.1">
    <property type="nucleotide sequence ID" value="NZ_CP060696.1"/>
</dbReference>